<evidence type="ECO:0000256" key="2">
    <source>
        <dbReference type="SAM" id="Phobius"/>
    </source>
</evidence>
<keyword evidence="4" id="KW-1185">Reference proteome</keyword>
<keyword evidence="2" id="KW-0472">Membrane</keyword>
<evidence type="ECO:0000313" key="3">
    <source>
        <dbReference type="EMBL" id="KAK8232492.1"/>
    </source>
</evidence>
<feature type="transmembrane region" description="Helical" evidence="2">
    <location>
        <begin position="83"/>
        <end position="107"/>
    </location>
</feature>
<accession>A0ABR1YLP9</accession>
<keyword evidence="2" id="KW-0812">Transmembrane</keyword>
<dbReference type="Proteomes" id="UP001492380">
    <property type="component" value="Unassembled WGS sequence"/>
</dbReference>
<feature type="region of interest" description="Disordered" evidence="1">
    <location>
        <begin position="156"/>
        <end position="181"/>
    </location>
</feature>
<comment type="caution">
    <text evidence="3">The sequence shown here is derived from an EMBL/GenBank/DDBJ whole genome shotgun (WGS) entry which is preliminary data.</text>
</comment>
<proteinExistence type="predicted"/>
<sequence>MGLTQNNTLQPGVDVWEGQRLDVICGYRPATLPSRHIGSIRLRYHFSTCIPDRPKSAHGGFIFDLVHFSPLGLRFHKQTRTRFLCSTCFFTLRAAHIWIILLITPIYGIGTTESCIRQSILRSQRHQCGVQKIILHPIPLECFWFGFHHQAPAPFPAPDAEDSTRRNTPQSHFPPTVACEP</sequence>
<keyword evidence="2" id="KW-1133">Transmembrane helix</keyword>
<reference evidence="3 4" key="1">
    <citation type="submission" date="2024-04" db="EMBL/GenBank/DDBJ databases">
        <title>Phyllosticta paracitricarpa is synonymous to the EU quarantine fungus P. citricarpa based on phylogenomic analyses.</title>
        <authorList>
            <consortium name="Lawrence Berkeley National Laboratory"/>
            <person name="Van Ingen-Buijs V.A."/>
            <person name="Van Westerhoven A.C."/>
            <person name="Haridas S."/>
            <person name="Skiadas P."/>
            <person name="Martin F."/>
            <person name="Groenewald J.Z."/>
            <person name="Crous P.W."/>
            <person name="Seidl M.F."/>
        </authorList>
    </citation>
    <scope>NUCLEOTIDE SEQUENCE [LARGE SCALE GENOMIC DNA]</scope>
    <source>
        <strain evidence="3 4">CBS 123374</strain>
    </source>
</reference>
<organism evidence="3 4">
    <name type="scientific">Phyllosticta capitalensis</name>
    <dbReference type="NCBI Taxonomy" id="121624"/>
    <lineage>
        <taxon>Eukaryota</taxon>
        <taxon>Fungi</taxon>
        <taxon>Dikarya</taxon>
        <taxon>Ascomycota</taxon>
        <taxon>Pezizomycotina</taxon>
        <taxon>Dothideomycetes</taxon>
        <taxon>Dothideomycetes incertae sedis</taxon>
        <taxon>Botryosphaeriales</taxon>
        <taxon>Phyllostictaceae</taxon>
        <taxon>Phyllosticta</taxon>
    </lineage>
</organism>
<protein>
    <submittedName>
        <fullName evidence="3">Uncharacterized protein</fullName>
    </submittedName>
</protein>
<evidence type="ECO:0000256" key="1">
    <source>
        <dbReference type="SAM" id="MobiDB-lite"/>
    </source>
</evidence>
<evidence type="ECO:0000313" key="4">
    <source>
        <dbReference type="Proteomes" id="UP001492380"/>
    </source>
</evidence>
<dbReference type="EMBL" id="JBBWRZ010000007">
    <property type="protein sequence ID" value="KAK8232492.1"/>
    <property type="molecule type" value="Genomic_DNA"/>
</dbReference>
<gene>
    <name evidence="3" type="ORF">HDK90DRAFT_312530</name>
</gene>
<name>A0ABR1YLP9_9PEZI</name>